<dbReference type="Proteomes" id="UP000001901">
    <property type="component" value="Chromosome"/>
</dbReference>
<accession>D2RF25</accession>
<dbReference type="RefSeq" id="WP_012941054.1">
    <property type="nucleotide sequence ID" value="NC_013741.1"/>
</dbReference>
<protein>
    <recommendedName>
        <fullName evidence="3">Zona occludens toxin N-terminal domain-containing protein</fullName>
    </recommendedName>
</protein>
<evidence type="ECO:0000313" key="1">
    <source>
        <dbReference type="EMBL" id="ADB58719.1"/>
    </source>
</evidence>
<dbReference type="PaxDb" id="572546-Arcpr_1673"/>
<evidence type="ECO:0000313" key="2">
    <source>
        <dbReference type="Proteomes" id="UP000001901"/>
    </source>
</evidence>
<dbReference type="HOGENOM" id="CLU_856865_0_0_2"/>
<sequence>MRSKERVTNSVVDMIKYAYNPPDGRKAFVDFFIFSPELMKGVGKTSFALRVMYRVYGDWDEALNKLYMKPEDAIQLLVDLVKKRKRIPVFAMDDVGMWLSGLTFSMSKGKQRQAITSFYEFYNAIRTVSASCLFTAPKNDMLRTLLDQVNFRIAISPYSEEMSLAKIYKVKATPMFQKFIKTHHQEVFPIRLPDEIYRKYEEKRWDALEWKANELVKVWSDAKEDVLEERMPNIVKEVYIPTTQSVNPLDIYKNYRMGSHDTYADSVTFPKALSKKYGLHKGDTFVWIDVGFPIGVPDIYFEEFIQTFFKKKEEDGDADMDSSS</sequence>
<organism evidence="1 2">
    <name type="scientific">Archaeoglobus profundus (strain DSM 5631 / JCM 9629 / NBRC 100127 / Av18)</name>
    <dbReference type="NCBI Taxonomy" id="572546"/>
    <lineage>
        <taxon>Archaea</taxon>
        <taxon>Methanobacteriati</taxon>
        <taxon>Methanobacteriota</taxon>
        <taxon>Archaeoglobi</taxon>
        <taxon>Archaeoglobales</taxon>
        <taxon>Archaeoglobaceae</taxon>
        <taxon>Archaeoglobus</taxon>
    </lineage>
</organism>
<reference evidence="1 2" key="1">
    <citation type="journal article" date="2010" name="Stand. Genomic Sci.">
        <title>Complete genome sequence of Archaeoglobus profundus type strain (AV18).</title>
        <authorList>
            <person name="von Jan M."/>
            <person name="Lapidus A."/>
            <person name="Del Rio T.G."/>
            <person name="Copeland A."/>
            <person name="Tice H."/>
            <person name="Cheng J.F."/>
            <person name="Lucas S."/>
            <person name="Chen F."/>
            <person name="Nolan M."/>
            <person name="Goodwin L."/>
            <person name="Han C."/>
            <person name="Pitluck S."/>
            <person name="Liolios K."/>
            <person name="Ivanova N."/>
            <person name="Mavromatis K."/>
            <person name="Ovchinnikova G."/>
            <person name="Chertkov O."/>
            <person name="Pati A."/>
            <person name="Chen A."/>
            <person name="Palaniappan K."/>
            <person name="Land M."/>
            <person name="Hauser L."/>
            <person name="Chang Y.J."/>
            <person name="Jeffries C.D."/>
            <person name="Saunders E."/>
            <person name="Brettin T."/>
            <person name="Detter J.C."/>
            <person name="Chain P."/>
            <person name="Eichinger K."/>
            <person name="Huber H."/>
            <person name="Spring S."/>
            <person name="Rohde M."/>
            <person name="Goker M."/>
            <person name="Wirth R."/>
            <person name="Woyke T."/>
            <person name="Bristow J."/>
            <person name="Eisen J.A."/>
            <person name="Markowitz V."/>
            <person name="Hugenholtz P."/>
            <person name="Kyrpides N.C."/>
            <person name="Klenk H.P."/>
        </authorList>
    </citation>
    <scope>NUCLEOTIDE SEQUENCE [LARGE SCALE GENOMIC DNA]</scope>
    <source>
        <strain evidence="2">DSM 5631 / JCM 9629 / NBRC 100127 / Av18</strain>
    </source>
</reference>
<keyword evidence="2" id="KW-1185">Reference proteome</keyword>
<dbReference type="eggNOG" id="arCOG07960">
    <property type="taxonomic scope" value="Archaea"/>
</dbReference>
<name>D2RF25_ARCPA</name>
<dbReference type="EMBL" id="CP001857">
    <property type="protein sequence ID" value="ADB58719.1"/>
    <property type="molecule type" value="Genomic_DNA"/>
</dbReference>
<evidence type="ECO:0008006" key="3">
    <source>
        <dbReference type="Google" id="ProtNLM"/>
    </source>
</evidence>
<proteinExistence type="predicted"/>
<gene>
    <name evidence="1" type="ordered locus">Arcpr_1673</name>
</gene>
<dbReference type="KEGG" id="apo:Arcpr_1673"/>
<dbReference type="GeneID" id="8740366"/>
<dbReference type="STRING" id="572546.Arcpr_1673"/>
<dbReference type="AlphaFoldDB" id="D2RF25"/>